<feature type="non-terminal residue" evidence="1">
    <location>
        <position position="1"/>
    </location>
</feature>
<proteinExistence type="predicted"/>
<name>A0A0G1W407_9BACT</name>
<dbReference type="EMBL" id="LCQD01000002">
    <property type="protein sequence ID" value="KKW13310.1"/>
    <property type="molecule type" value="Genomic_DNA"/>
</dbReference>
<accession>A0A0G1W407</accession>
<dbReference type="Proteomes" id="UP000034588">
    <property type="component" value="Unassembled WGS sequence"/>
</dbReference>
<organism evidence="1 2">
    <name type="scientific">Candidatus Gottesmanbacteria bacterium GW2011_GWB1_49_7</name>
    <dbReference type="NCBI Taxonomy" id="1618448"/>
    <lineage>
        <taxon>Bacteria</taxon>
        <taxon>Candidatus Gottesmaniibacteriota</taxon>
    </lineage>
</organism>
<comment type="caution">
    <text evidence="1">The sequence shown here is derived from an EMBL/GenBank/DDBJ whole genome shotgun (WGS) entry which is preliminary data.</text>
</comment>
<dbReference type="AlphaFoldDB" id="A0A0G1W407"/>
<protein>
    <submittedName>
        <fullName evidence="1">Uncharacterized protein</fullName>
    </submittedName>
</protein>
<evidence type="ECO:0000313" key="2">
    <source>
        <dbReference type="Proteomes" id="UP000034588"/>
    </source>
</evidence>
<sequence>AAETRLRDTVAAGFLPTAMRWRDPRHPDDDPAWRRLQRAWFRPAISSLMAKRLREDTELREAIHA</sequence>
<reference evidence="1 2" key="1">
    <citation type="journal article" date="2015" name="Nature">
        <title>rRNA introns, odd ribosomes, and small enigmatic genomes across a large radiation of phyla.</title>
        <authorList>
            <person name="Brown C.T."/>
            <person name="Hug L.A."/>
            <person name="Thomas B.C."/>
            <person name="Sharon I."/>
            <person name="Castelle C.J."/>
            <person name="Singh A."/>
            <person name="Wilkins M.J."/>
            <person name="Williams K.H."/>
            <person name="Banfield J.F."/>
        </authorList>
    </citation>
    <scope>NUCLEOTIDE SEQUENCE [LARGE SCALE GENOMIC DNA]</scope>
</reference>
<gene>
    <name evidence="1" type="ORF">UY48_C0002G0001</name>
</gene>
<evidence type="ECO:0000313" key="1">
    <source>
        <dbReference type="EMBL" id="KKW13310.1"/>
    </source>
</evidence>